<dbReference type="AlphaFoldDB" id="A0A0P6X5V1"/>
<protein>
    <submittedName>
        <fullName evidence="1">Uncharacterized protein</fullName>
    </submittedName>
</protein>
<sequence>MHKNHQSHSKGMYHELGNLREEIRKFADTLQLFESDIEFPGAEETIETLRGISMGAFSCAELLALALKQSGQSCQAVSPRRITLQDQVKENVEKTLHCCAKLSTSLRSLKQILRTIPVAELGGMEQASQRVQAALSNIATEWEDL</sequence>
<comment type="caution">
    <text evidence="1">The sequence shown here is derived from an EMBL/GenBank/DDBJ whole genome shotgun (WGS) entry which is preliminary data.</text>
</comment>
<evidence type="ECO:0000313" key="1">
    <source>
        <dbReference type="EMBL" id="KPL75524.1"/>
    </source>
</evidence>
<dbReference type="Proteomes" id="UP000050417">
    <property type="component" value="Unassembled WGS sequence"/>
</dbReference>
<proteinExistence type="predicted"/>
<name>A0A0P6X5V1_9CHLR</name>
<reference evidence="1 2" key="1">
    <citation type="submission" date="2015-07" db="EMBL/GenBank/DDBJ databases">
        <title>Genome sequence of Ornatilinea apprima DSM 23815.</title>
        <authorList>
            <person name="Hemp J."/>
            <person name="Ward L.M."/>
            <person name="Pace L.A."/>
            <person name="Fischer W.W."/>
        </authorList>
    </citation>
    <scope>NUCLEOTIDE SEQUENCE [LARGE SCALE GENOMIC DNA]</scope>
    <source>
        <strain evidence="1 2">P3M-1</strain>
    </source>
</reference>
<organism evidence="1 2">
    <name type="scientific">Ornatilinea apprima</name>
    <dbReference type="NCBI Taxonomy" id="1134406"/>
    <lineage>
        <taxon>Bacteria</taxon>
        <taxon>Bacillati</taxon>
        <taxon>Chloroflexota</taxon>
        <taxon>Anaerolineae</taxon>
        <taxon>Anaerolineales</taxon>
        <taxon>Anaerolineaceae</taxon>
        <taxon>Ornatilinea</taxon>
    </lineage>
</organism>
<keyword evidence="2" id="KW-1185">Reference proteome</keyword>
<accession>A0A0P6X5V1</accession>
<evidence type="ECO:0000313" key="2">
    <source>
        <dbReference type="Proteomes" id="UP000050417"/>
    </source>
</evidence>
<dbReference type="EMBL" id="LGCL01000027">
    <property type="protein sequence ID" value="KPL75524.1"/>
    <property type="molecule type" value="Genomic_DNA"/>
</dbReference>
<dbReference type="STRING" id="1134406.ADN00_12840"/>
<gene>
    <name evidence="1" type="ORF">ADN00_12840</name>
</gene>